<dbReference type="GO" id="GO:0003723">
    <property type="term" value="F:RNA binding"/>
    <property type="evidence" value="ECO:0007669"/>
    <property type="project" value="UniProtKB-UniRule"/>
</dbReference>
<dbReference type="InterPro" id="IPR004087">
    <property type="entry name" value="KH_dom"/>
</dbReference>
<evidence type="ECO:0000313" key="3">
    <source>
        <dbReference type="EMBL" id="KXA94402.1"/>
    </source>
</evidence>
<proteinExistence type="predicted"/>
<protein>
    <recommendedName>
        <fullName evidence="2">K Homology domain-containing protein</fullName>
    </recommendedName>
</protein>
<dbReference type="SMART" id="SM00322">
    <property type="entry name" value="KH"/>
    <property type="match status" value="1"/>
</dbReference>
<keyword evidence="1" id="KW-0694">RNA-binding</keyword>
<dbReference type="EMBL" id="LHXO01000060">
    <property type="protein sequence ID" value="KXA94402.1"/>
    <property type="molecule type" value="Genomic_DNA"/>
</dbReference>
<evidence type="ECO:0000259" key="2">
    <source>
        <dbReference type="SMART" id="SM00322"/>
    </source>
</evidence>
<name>A0A133UJL8_9EURY</name>
<gene>
    <name evidence="3" type="ORF">AKJ65_04480</name>
</gene>
<comment type="caution">
    <text evidence="3">The sequence shown here is derived from an EMBL/GenBank/DDBJ whole genome shotgun (WGS) entry which is preliminary data.</text>
</comment>
<dbReference type="PROSITE" id="PS50084">
    <property type="entry name" value="KH_TYPE_1"/>
    <property type="match status" value="1"/>
</dbReference>
<evidence type="ECO:0000256" key="1">
    <source>
        <dbReference type="PROSITE-ProRule" id="PRU00117"/>
    </source>
</evidence>
<dbReference type="Gene3D" id="3.30.1370.10">
    <property type="entry name" value="K Homology domain, type 1"/>
    <property type="match status" value="1"/>
</dbReference>
<dbReference type="CDD" id="cd00105">
    <property type="entry name" value="KH-I"/>
    <property type="match status" value="1"/>
</dbReference>
<evidence type="ECO:0000313" key="4">
    <source>
        <dbReference type="Proteomes" id="UP000070284"/>
    </source>
</evidence>
<feature type="non-terminal residue" evidence="3">
    <location>
        <position position="1"/>
    </location>
</feature>
<keyword evidence="4" id="KW-1185">Reference proteome</keyword>
<dbReference type="Pfam" id="PF00013">
    <property type="entry name" value="KH_1"/>
    <property type="match status" value="1"/>
</dbReference>
<reference evidence="3 4" key="1">
    <citation type="journal article" date="2016" name="Sci. Rep.">
        <title>Metabolic traits of an uncultured archaeal lineage -MSBL1- from brine pools of the Red Sea.</title>
        <authorList>
            <person name="Mwirichia R."/>
            <person name="Alam I."/>
            <person name="Rashid M."/>
            <person name="Vinu M."/>
            <person name="Ba-Alawi W."/>
            <person name="Anthony Kamau A."/>
            <person name="Kamanda Ngugi D."/>
            <person name="Goker M."/>
            <person name="Klenk H.P."/>
            <person name="Bajic V."/>
            <person name="Stingl U."/>
        </authorList>
    </citation>
    <scope>NUCLEOTIDE SEQUENCE [LARGE SCALE GENOMIC DNA]</scope>
    <source>
        <strain evidence="3">SCGC-AAA259E19</strain>
    </source>
</reference>
<organism evidence="3 4">
    <name type="scientific">candidate division MSBL1 archaeon SCGC-AAA259E19</name>
    <dbReference type="NCBI Taxonomy" id="1698264"/>
    <lineage>
        <taxon>Archaea</taxon>
        <taxon>Methanobacteriati</taxon>
        <taxon>Methanobacteriota</taxon>
        <taxon>candidate division MSBL1</taxon>
    </lineage>
</organism>
<feature type="domain" description="K Homology" evidence="2">
    <location>
        <begin position="48"/>
        <end position="130"/>
    </location>
</feature>
<dbReference type="InterPro" id="IPR036612">
    <property type="entry name" value="KH_dom_type_1_sf"/>
</dbReference>
<dbReference type="AlphaFoldDB" id="A0A133UJL8"/>
<dbReference type="Proteomes" id="UP000070284">
    <property type="component" value="Unassembled WGS sequence"/>
</dbReference>
<accession>A0A133UJL8</accession>
<dbReference type="InterPro" id="IPR004088">
    <property type="entry name" value="KH_dom_type_1"/>
</dbReference>
<sequence length="168" mass="18210">DLQVDDEVTQVDLQVDDEVTHQVTHPVSPTPQVVRSRTGADVDVEMLSAQTAVVRADPNDVPRIIGRNGRTIEDIQDTLGVRIDVREREGGSSGGVIEPKVTEGDNHVLLEFGSEHAGKEVRISAGGSLIFKGSIGKDGSIKIKKDTQIGRQMEKIRSHDISIEAEIV</sequence>
<dbReference type="SUPFAM" id="SSF54791">
    <property type="entry name" value="Eukaryotic type KH-domain (KH-domain type I)"/>
    <property type="match status" value="1"/>
</dbReference>